<evidence type="ECO:0000313" key="3">
    <source>
        <dbReference type="Proteomes" id="UP001596507"/>
    </source>
</evidence>
<dbReference type="RefSeq" id="WP_262874321.1">
    <property type="nucleotide sequence ID" value="NZ_BAABKW010000004.1"/>
</dbReference>
<comment type="caution">
    <text evidence="2">The sequence shown here is derived from an EMBL/GenBank/DDBJ whole genome shotgun (WGS) entry which is preliminary data.</text>
</comment>
<organism evidence="2 3">
    <name type="scientific">Microbacterium fluvii</name>
    <dbReference type="NCBI Taxonomy" id="415215"/>
    <lineage>
        <taxon>Bacteria</taxon>
        <taxon>Bacillati</taxon>
        <taxon>Actinomycetota</taxon>
        <taxon>Actinomycetes</taxon>
        <taxon>Micrococcales</taxon>
        <taxon>Microbacteriaceae</taxon>
        <taxon>Microbacterium</taxon>
    </lineage>
</organism>
<evidence type="ECO:0000256" key="1">
    <source>
        <dbReference type="SAM" id="MobiDB-lite"/>
    </source>
</evidence>
<dbReference type="EMBL" id="JBHTBE010000002">
    <property type="protein sequence ID" value="MFC7269403.1"/>
    <property type="molecule type" value="Genomic_DNA"/>
</dbReference>
<dbReference type="SUPFAM" id="SSF52980">
    <property type="entry name" value="Restriction endonuclease-like"/>
    <property type="match status" value="1"/>
</dbReference>
<proteinExistence type="predicted"/>
<sequence>MPKPKPLPPTLQGRAFTTGEAAAHGVSKSRLRRSDLSTPVRGHHEPRTEPAPVDPDEQPWQKARRELLARARAEHLRLPTGAALSHLTAAAVHGFPLSMKRLASGTIHITTTSDAARRRHRGVKVHPLPRDERRVVVDDMWLTHPLDTWCALASMLPLDELVELGDHLVRRQEPDATLTQLREGVRRYGGRRGAKKLRAALELVRERTDSVRETRLRLALLRAGLPEPAVNIVVRDGDGRRIKLGDLVYAEAKVLVEYDGEQHRTDSDQYAKDARDLERAAEAGWLVIRVRKGDRDNRAIAARVRRALRSRGVPT</sequence>
<keyword evidence="3" id="KW-1185">Reference proteome</keyword>
<dbReference type="Proteomes" id="UP001596507">
    <property type="component" value="Unassembled WGS sequence"/>
</dbReference>
<name>A0ABW2HHB3_9MICO</name>
<evidence type="ECO:0000313" key="2">
    <source>
        <dbReference type="EMBL" id="MFC7269403.1"/>
    </source>
</evidence>
<gene>
    <name evidence="2" type="ORF">ACFQRL_10555</name>
</gene>
<feature type="region of interest" description="Disordered" evidence="1">
    <location>
        <begin position="1"/>
        <end position="59"/>
    </location>
</feature>
<evidence type="ECO:0008006" key="4">
    <source>
        <dbReference type="Google" id="ProtNLM"/>
    </source>
</evidence>
<dbReference type="InterPro" id="IPR011335">
    <property type="entry name" value="Restrct_endonuc-II-like"/>
</dbReference>
<reference evidence="3" key="1">
    <citation type="journal article" date="2019" name="Int. J. Syst. Evol. Microbiol.">
        <title>The Global Catalogue of Microorganisms (GCM) 10K type strain sequencing project: providing services to taxonomists for standard genome sequencing and annotation.</title>
        <authorList>
            <consortium name="The Broad Institute Genomics Platform"/>
            <consortium name="The Broad Institute Genome Sequencing Center for Infectious Disease"/>
            <person name="Wu L."/>
            <person name="Ma J."/>
        </authorList>
    </citation>
    <scope>NUCLEOTIDE SEQUENCE [LARGE SCALE GENOMIC DNA]</scope>
    <source>
        <strain evidence="3">CGMCC 1.15772</strain>
    </source>
</reference>
<dbReference type="Gene3D" id="3.40.960.10">
    <property type="entry name" value="VSR Endonuclease"/>
    <property type="match status" value="1"/>
</dbReference>
<protein>
    <recommendedName>
        <fullName evidence="4">DUF559 domain-containing protein</fullName>
    </recommendedName>
</protein>
<accession>A0ABW2HHB3</accession>